<dbReference type="InterPro" id="IPR003121">
    <property type="entry name" value="SWIB_MDM2_domain"/>
</dbReference>
<dbReference type="SUPFAM" id="SSF47592">
    <property type="entry name" value="SWIB/MDM2 domain"/>
    <property type="match status" value="1"/>
</dbReference>
<dbReference type="Proteomes" id="UP001419268">
    <property type="component" value="Unassembled WGS sequence"/>
</dbReference>
<dbReference type="PANTHER" id="PTHR13844">
    <property type="entry name" value="SWI/SNF-RELATED MATRIX-ASSOCIATED ACTIN-DEPENDENT REGULATOR OF CHROMATIN SUBFAMILY D"/>
    <property type="match status" value="1"/>
</dbReference>
<dbReference type="InterPro" id="IPR019835">
    <property type="entry name" value="SWIB_domain"/>
</dbReference>
<feature type="domain" description="DM2" evidence="2">
    <location>
        <begin position="52"/>
        <end position="130"/>
    </location>
</feature>
<dbReference type="AlphaFoldDB" id="A0AAP0E5A8"/>
<feature type="compositionally biased region" description="Low complexity" evidence="1">
    <location>
        <begin position="34"/>
        <end position="43"/>
    </location>
</feature>
<gene>
    <name evidence="3" type="ORF">Scep_029430</name>
</gene>
<feature type="region of interest" description="Disordered" evidence="1">
    <location>
        <begin position="34"/>
        <end position="56"/>
    </location>
</feature>
<dbReference type="Pfam" id="PF02201">
    <property type="entry name" value="SWIB"/>
    <property type="match status" value="1"/>
</dbReference>
<dbReference type="CDD" id="cd10567">
    <property type="entry name" value="SWIB-MDM2_like"/>
    <property type="match status" value="1"/>
</dbReference>
<reference evidence="3 4" key="1">
    <citation type="submission" date="2024-01" db="EMBL/GenBank/DDBJ databases">
        <title>Genome assemblies of Stephania.</title>
        <authorList>
            <person name="Yang L."/>
        </authorList>
    </citation>
    <scope>NUCLEOTIDE SEQUENCE [LARGE SCALE GENOMIC DNA]</scope>
    <source>
        <strain evidence="3">JXDWG</strain>
        <tissue evidence="3">Leaf</tissue>
    </source>
</reference>
<evidence type="ECO:0000313" key="3">
    <source>
        <dbReference type="EMBL" id="KAK9082959.1"/>
    </source>
</evidence>
<evidence type="ECO:0000259" key="2">
    <source>
        <dbReference type="PROSITE" id="PS51925"/>
    </source>
</evidence>
<dbReference type="Gene3D" id="1.10.245.10">
    <property type="entry name" value="SWIB/MDM2 domain"/>
    <property type="match status" value="1"/>
</dbReference>
<protein>
    <recommendedName>
        <fullName evidence="2">DM2 domain-containing protein</fullName>
    </recommendedName>
</protein>
<dbReference type="SMART" id="SM00151">
    <property type="entry name" value="SWIB"/>
    <property type="match status" value="1"/>
</dbReference>
<dbReference type="EMBL" id="JBBNAG010000013">
    <property type="protein sequence ID" value="KAK9082959.1"/>
    <property type="molecule type" value="Genomic_DNA"/>
</dbReference>
<proteinExistence type="predicted"/>
<name>A0AAP0E5A8_9MAGN</name>
<sequence length="132" mass="14120">MSRVFNGCRVLMAAAAAARGSAAAAARGSAAAAASTATKTSAKPHQPRSQSGILKPIPVSPALRKFLGLPEVSRADAVKKIWDYIKRNNLQNPANKKEIYCDEKLKALFDGKESVGFLEIARLLSRHFVKTG</sequence>
<comment type="caution">
    <text evidence="3">The sequence shown here is derived from an EMBL/GenBank/DDBJ whole genome shotgun (WGS) entry which is preliminary data.</text>
</comment>
<evidence type="ECO:0000256" key="1">
    <source>
        <dbReference type="SAM" id="MobiDB-lite"/>
    </source>
</evidence>
<dbReference type="PROSITE" id="PS51925">
    <property type="entry name" value="SWIB_MDM2"/>
    <property type="match status" value="1"/>
</dbReference>
<dbReference type="InterPro" id="IPR036885">
    <property type="entry name" value="SWIB_MDM2_dom_sf"/>
</dbReference>
<keyword evidence="4" id="KW-1185">Reference proteome</keyword>
<organism evidence="3 4">
    <name type="scientific">Stephania cephalantha</name>
    <dbReference type="NCBI Taxonomy" id="152367"/>
    <lineage>
        <taxon>Eukaryota</taxon>
        <taxon>Viridiplantae</taxon>
        <taxon>Streptophyta</taxon>
        <taxon>Embryophyta</taxon>
        <taxon>Tracheophyta</taxon>
        <taxon>Spermatophyta</taxon>
        <taxon>Magnoliopsida</taxon>
        <taxon>Ranunculales</taxon>
        <taxon>Menispermaceae</taxon>
        <taxon>Menispermoideae</taxon>
        <taxon>Cissampelideae</taxon>
        <taxon>Stephania</taxon>
    </lineage>
</organism>
<accession>A0AAP0E5A8</accession>
<evidence type="ECO:0000313" key="4">
    <source>
        <dbReference type="Proteomes" id="UP001419268"/>
    </source>
</evidence>